<feature type="compositionally biased region" description="Polar residues" evidence="10">
    <location>
        <begin position="324"/>
        <end position="338"/>
    </location>
</feature>
<dbReference type="PANTHER" id="PTHR31187">
    <property type="match status" value="1"/>
</dbReference>
<evidence type="ECO:0000256" key="2">
    <source>
        <dbReference type="ARBA" id="ARBA00007127"/>
    </source>
</evidence>
<proteinExistence type="inferred from homology"/>
<dbReference type="GO" id="GO:0005524">
    <property type="term" value="F:ATP binding"/>
    <property type="evidence" value="ECO:0007669"/>
    <property type="project" value="UniProtKB-KW"/>
</dbReference>
<dbReference type="OrthoDB" id="2190844at2759"/>
<reference evidence="11" key="1">
    <citation type="submission" date="2020-12" db="EMBL/GenBank/DDBJ databases">
        <authorList>
            <person name="Iha C."/>
        </authorList>
    </citation>
    <scope>NUCLEOTIDE SEQUENCE</scope>
</reference>
<keyword evidence="5 9" id="KW-0547">Nucleotide-binding</keyword>
<evidence type="ECO:0000256" key="9">
    <source>
        <dbReference type="RuleBase" id="RU363121"/>
    </source>
</evidence>
<feature type="region of interest" description="Disordered" evidence="10">
    <location>
        <begin position="239"/>
        <end position="268"/>
    </location>
</feature>
<gene>
    <name evidence="11" type="ORF">OSTQU699_LOCUS8779</name>
</gene>
<protein>
    <recommendedName>
        <fullName evidence="9">ADP,ATP carrier protein</fullName>
    </recommendedName>
</protein>
<feature type="transmembrane region" description="Helical" evidence="9">
    <location>
        <begin position="141"/>
        <end position="162"/>
    </location>
</feature>
<dbReference type="Pfam" id="PF03219">
    <property type="entry name" value="TLC"/>
    <property type="match status" value="2"/>
</dbReference>
<feature type="compositionally biased region" description="Basic and acidic residues" evidence="10">
    <location>
        <begin position="566"/>
        <end position="577"/>
    </location>
</feature>
<feature type="transmembrane region" description="Helical" evidence="9">
    <location>
        <begin position="528"/>
        <end position="551"/>
    </location>
</feature>
<feature type="region of interest" description="Disordered" evidence="10">
    <location>
        <begin position="324"/>
        <end position="343"/>
    </location>
</feature>
<feature type="transmembrane region" description="Helical" evidence="9">
    <location>
        <begin position="362"/>
        <end position="381"/>
    </location>
</feature>
<feature type="transmembrane region" description="Helical" evidence="9">
    <location>
        <begin position="460"/>
        <end position="479"/>
    </location>
</feature>
<feature type="transmembrane region" description="Helical" evidence="9">
    <location>
        <begin position="85"/>
        <end position="105"/>
    </location>
</feature>
<evidence type="ECO:0000256" key="8">
    <source>
        <dbReference type="ARBA" id="ARBA00023136"/>
    </source>
</evidence>
<evidence type="ECO:0000256" key="3">
    <source>
        <dbReference type="ARBA" id="ARBA00022448"/>
    </source>
</evidence>
<evidence type="ECO:0000256" key="7">
    <source>
        <dbReference type="ARBA" id="ARBA00022989"/>
    </source>
</evidence>
<keyword evidence="8 9" id="KW-0472">Membrane</keyword>
<name>A0A8S1JGZ4_9CHLO</name>
<dbReference type="EMBL" id="CAJHUC010002216">
    <property type="protein sequence ID" value="CAD7703422.1"/>
    <property type="molecule type" value="Genomic_DNA"/>
</dbReference>
<feature type="transmembrane region" description="Helical" evidence="9">
    <location>
        <begin position="214"/>
        <end position="232"/>
    </location>
</feature>
<feature type="transmembrane region" description="Helical" evidence="9">
    <location>
        <begin position="393"/>
        <end position="416"/>
    </location>
</feature>
<accession>A0A8S1JGZ4</accession>
<feature type="region of interest" description="Disordered" evidence="10">
    <location>
        <begin position="566"/>
        <end position="610"/>
    </location>
</feature>
<dbReference type="SUPFAM" id="SSF103473">
    <property type="entry name" value="MFS general substrate transporter"/>
    <property type="match status" value="1"/>
</dbReference>
<keyword evidence="3 9" id="KW-0813">Transport</keyword>
<comment type="subcellular location">
    <subcellularLocation>
        <location evidence="1">Membrane</location>
        <topology evidence="1">Multi-pass membrane protein</topology>
    </subcellularLocation>
    <subcellularLocation>
        <location evidence="9">Plastid</location>
        <location evidence="9">Chloroplast membrane</location>
        <topology evidence="9">Multi-pass membrane protein</topology>
    </subcellularLocation>
</comment>
<evidence type="ECO:0000256" key="5">
    <source>
        <dbReference type="ARBA" id="ARBA00022741"/>
    </source>
</evidence>
<keyword evidence="7 9" id="KW-1133">Transmembrane helix</keyword>
<sequence>METLRRQAMQFVSLWGTFLPMCTLFFFMAFINTIMDSLKDTLVITAVGGGAQVIPYLTVYAVFPVSLLFVLAYTFASRHFNRSKLFNLIIVVFAAFNLAFALFLYPNHQSLHLLGLGEKMAQVLPAGLDGFIGMIQNWTFTLFYCMSELWGDVGLSLLFWGFANEITKMENAKLLYPLFGIGANLAQTLGGLVLKFFSGQGGGDVSFASSLAKLMWMMMLCKGVVIALHFWIEQSSKSQRQEEREGRSGLVSDGTLSGPSLPMQKRPSTTIMENNRYWEAPVDGGHWHQNDCAPSTNGAVAAHRAARGGGTIYRVGNTIQQQASTSSDIHTVNKSPSIPTRKRQRSMREVLRILGNNPHIRALAIMAVAQSFAVNVMEFVWKSHVKLMYPTPATFTGFMGDVATATGLVTASLMVLSPIMFEKLGWAGVAGVTPNVLAYGGTAFFLLCFGYHAFASVGGWSTALLPAVALGGATLFVLARGAKFSLFKPAEEMVYICLDEDGRTSGKAAVDVVGAQFGKSVGSVSQQVLLLMSSGALFGIIPVIFVLYMLMLHEWEKAVEDLSDFQKERSSQPEDRNQGPYNGVEVTPQLQCEKRDTDPNAPRTLATTCS</sequence>
<dbReference type="Proteomes" id="UP000708148">
    <property type="component" value="Unassembled WGS sequence"/>
</dbReference>
<feature type="transmembrane region" description="Helical" evidence="9">
    <location>
        <begin position="54"/>
        <end position="73"/>
    </location>
</feature>
<keyword evidence="6 9" id="KW-0067">ATP-binding</keyword>
<evidence type="ECO:0000256" key="1">
    <source>
        <dbReference type="ARBA" id="ARBA00004141"/>
    </source>
</evidence>
<comment type="similarity">
    <text evidence="2 9">Belongs to the ADP/ATP translocase tlc family.</text>
</comment>
<dbReference type="GO" id="GO:0005471">
    <property type="term" value="F:ATP:ADP antiporter activity"/>
    <property type="evidence" value="ECO:0007669"/>
    <property type="project" value="InterPro"/>
</dbReference>
<evidence type="ECO:0000256" key="10">
    <source>
        <dbReference type="SAM" id="MobiDB-lite"/>
    </source>
</evidence>
<dbReference type="AlphaFoldDB" id="A0A8S1JGZ4"/>
<dbReference type="InterPro" id="IPR036259">
    <property type="entry name" value="MFS_trans_sf"/>
</dbReference>
<keyword evidence="4 9" id="KW-0812">Transmembrane</keyword>
<keyword evidence="9" id="KW-0934">Plastid</keyword>
<evidence type="ECO:0000313" key="12">
    <source>
        <dbReference type="Proteomes" id="UP000708148"/>
    </source>
</evidence>
<feature type="transmembrane region" description="Helical" evidence="9">
    <location>
        <begin position="174"/>
        <end position="194"/>
    </location>
</feature>
<comment type="caution">
    <text evidence="11">The sequence shown here is derived from an EMBL/GenBank/DDBJ whole genome shotgun (WGS) entry which is preliminary data.</text>
</comment>
<dbReference type="PANTHER" id="PTHR31187:SF1">
    <property type="entry name" value="ADP,ATP CARRIER PROTEIN 1"/>
    <property type="match status" value="1"/>
</dbReference>
<evidence type="ECO:0000313" key="11">
    <source>
        <dbReference type="EMBL" id="CAD7703422.1"/>
    </source>
</evidence>
<keyword evidence="12" id="KW-1185">Reference proteome</keyword>
<organism evidence="11 12">
    <name type="scientific">Ostreobium quekettii</name>
    <dbReference type="NCBI Taxonomy" id="121088"/>
    <lineage>
        <taxon>Eukaryota</taxon>
        <taxon>Viridiplantae</taxon>
        <taxon>Chlorophyta</taxon>
        <taxon>core chlorophytes</taxon>
        <taxon>Ulvophyceae</taxon>
        <taxon>TCBD clade</taxon>
        <taxon>Bryopsidales</taxon>
        <taxon>Ostreobineae</taxon>
        <taxon>Ostreobiaceae</taxon>
        <taxon>Ostreobium</taxon>
    </lineage>
</organism>
<feature type="transmembrane region" description="Helical" evidence="9">
    <location>
        <begin position="12"/>
        <end position="34"/>
    </location>
</feature>
<dbReference type="InterPro" id="IPR004667">
    <property type="entry name" value="ADP_ATP_car_bac_type"/>
</dbReference>
<evidence type="ECO:0000256" key="6">
    <source>
        <dbReference type="ARBA" id="ARBA00022840"/>
    </source>
</evidence>
<dbReference type="GO" id="GO:0031969">
    <property type="term" value="C:chloroplast membrane"/>
    <property type="evidence" value="ECO:0007669"/>
    <property type="project" value="UniProtKB-SubCell"/>
</dbReference>
<keyword evidence="9" id="KW-0150">Chloroplast</keyword>
<evidence type="ECO:0000256" key="4">
    <source>
        <dbReference type="ARBA" id="ARBA00022692"/>
    </source>
</evidence>